<dbReference type="AlphaFoldDB" id="A0A1T4Q8A0"/>
<dbReference type="EMBL" id="FUWM01000025">
    <property type="protein sequence ID" value="SJZ99915.1"/>
    <property type="molecule type" value="Genomic_DNA"/>
</dbReference>
<proteinExistence type="predicted"/>
<feature type="coiled-coil region" evidence="1">
    <location>
        <begin position="4"/>
        <end position="31"/>
    </location>
</feature>
<dbReference type="InterPro" id="IPR018540">
    <property type="entry name" value="Spo0E-like"/>
</dbReference>
<dbReference type="Proteomes" id="UP000190625">
    <property type="component" value="Unassembled WGS sequence"/>
</dbReference>
<protein>
    <submittedName>
        <fullName evidence="2">Spo0E like sporulation regulatory protein</fullName>
    </submittedName>
</protein>
<dbReference type="InterPro" id="IPR037208">
    <property type="entry name" value="Spo0E-like_sf"/>
</dbReference>
<keyword evidence="1" id="KW-0175">Coiled coil</keyword>
<keyword evidence="3" id="KW-1185">Reference proteome</keyword>
<organism evidence="2 3">
    <name type="scientific">Selenihalanaerobacter shriftii</name>
    <dbReference type="NCBI Taxonomy" id="142842"/>
    <lineage>
        <taxon>Bacteria</taxon>
        <taxon>Bacillati</taxon>
        <taxon>Bacillota</taxon>
        <taxon>Clostridia</taxon>
        <taxon>Halanaerobiales</taxon>
        <taxon>Halobacteroidaceae</taxon>
        <taxon>Selenihalanaerobacter</taxon>
    </lineage>
</organism>
<evidence type="ECO:0000313" key="2">
    <source>
        <dbReference type="EMBL" id="SJZ99915.1"/>
    </source>
</evidence>
<dbReference type="Gene3D" id="4.10.280.10">
    <property type="entry name" value="Helix-loop-helix DNA-binding domain"/>
    <property type="match status" value="1"/>
</dbReference>
<dbReference type="GO" id="GO:0043937">
    <property type="term" value="P:regulation of sporulation"/>
    <property type="evidence" value="ECO:0007669"/>
    <property type="project" value="InterPro"/>
</dbReference>
<evidence type="ECO:0000313" key="3">
    <source>
        <dbReference type="Proteomes" id="UP000190625"/>
    </source>
</evidence>
<reference evidence="3" key="1">
    <citation type="submission" date="2017-02" db="EMBL/GenBank/DDBJ databases">
        <authorList>
            <person name="Varghese N."/>
            <person name="Submissions S."/>
        </authorList>
    </citation>
    <scope>NUCLEOTIDE SEQUENCE [LARGE SCALE GENOMIC DNA]</scope>
    <source>
        <strain evidence="3">ATCC BAA-73</strain>
    </source>
</reference>
<accession>A0A1T4Q8A0</accession>
<sequence length="52" mass="6141">MLDSNILKRKIDILRDELVELVEDKGNINDKEVIVKSQQIDWLIVNYIRKSS</sequence>
<dbReference type="SUPFAM" id="SSF140500">
    <property type="entry name" value="BAS1536-like"/>
    <property type="match status" value="1"/>
</dbReference>
<dbReference type="GO" id="GO:0046983">
    <property type="term" value="F:protein dimerization activity"/>
    <property type="evidence" value="ECO:0007669"/>
    <property type="project" value="InterPro"/>
</dbReference>
<evidence type="ECO:0000256" key="1">
    <source>
        <dbReference type="SAM" id="Coils"/>
    </source>
</evidence>
<dbReference type="InterPro" id="IPR036638">
    <property type="entry name" value="HLH_DNA-bd_sf"/>
</dbReference>
<dbReference type="RefSeq" id="WP_078810898.1">
    <property type="nucleotide sequence ID" value="NZ_FUWM01000025.1"/>
</dbReference>
<dbReference type="Pfam" id="PF09388">
    <property type="entry name" value="SpoOE-like"/>
    <property type="match status" value="1"/>
</dbReference>
<gene>
    <name evidence="2" type="ORF">SAMN02745118_02469</name>
</gene>
<name>A0A1T4Q8A0_9FIRM</name>